<keyword evidence="2" id="KW-1185">Reference proteome</keyword>
<protein>
    <submittedName>
        <fullName evidence="1">Uncharacterized protein</fullName>
    </submittedName>
</protein>
<evidence type="ECO:0000313" key="1">
    <source>
        <dbReference type="EMBL" id="KAI6652225.1"/>
    </source>
</evidence>
<reference evidence="1 2" key="1">
    <citation type="journal article" date="2023" name="BMC Biol.">
        <title>The compact genome of the sponge Oopsacas minuta (Hexactinellida) is lacking key metazoan core genes.</title>
        <authorList>
            <person name="Santini S."/>
            <person name="Schenkelaars Q."/>
            <person name="Jourda C."/>
            <person name="Duchesne M."/>
            <person name="Belahbib H."/>
            <person name="Rocher C."/>
            <person name="Selva M."/>
            <person name="Riesgo A."/>
            <person name="Vervoort M."/>
            <person name="Leys S.P."/>
            <person name="Kodjabachian L."/>
            <person name="Le Bivic A."/>
            <person name="Borchiellini C."/>
            <person name="Claverie J.M."/>
            <person name="Renard E."/>
        </authorList>
    </citation>
    <scope>NUCLEOTIDE SEQUENCE [LARGE SCALE GENOMIC DNA]</scope>
    <source>
        <strain evidence="1">SPO-2</strain>
    </source>
</reference>
<sequence length="104" mass="11862">MIGVLQRDPDTNEDFNMIPTALNNDFPIPILTKPIPSKLLRISRPDPDLVLSPEKERSFEDSPEFIKPKKYTHTIIPKPKMKPFCEPESVETLIGNTIKGNTFK</sequence>
<comment type="caution">
    <text evidence="1">The sequence shown here is derived from an EMBL/GenBank/DDBJ whole genome shotgun (WGS) entry which is preliminary data.</text>
</comment>
<name>A0AAV7JUR5_9METZ</name>
<dbReference type="AlphaFoldDB" id="A0AAV7JUR5"/>
<accession>A0AAV7JUR5</accession>
<organism evidence="1 2">
    <name type="scientific">Oopsacas minuta</name>
    <dbReference type="NCBI Taxonomy" id="111878"/>
    <lineage>
        <taxon>Eukaryota</taxon>
        <taxon>Metazoa</taxon>
        <taxon>Porifera</taxon>
        <taxon>Hexactinellida</taxon>
        <taxon>Hexasterophora</taxon>
        <taxon>Lyssacinosida</taxon>
        <taxon>Leucopsacidae</taxon>
        <taxon>Oopsacas</taxon>
    </lineage>
</organism>
<evidence type="ECO:0000313" key="2">
    <source>
        <dbReference type="Proteomes" id="UP001165289"/>
    </source>
</evidence>
<dbReference type="EMBL" id="JAKMXF010000299">
    <property type="protein sequence ID" value="KAI6652225.1"/>
    <property type="molecule type" value="Genomic_DNA"/>
</dbReference>
<gene>
    <name evidence="1" type="ORF">LOD99_7242</name>
</gene>
<proteinExistence type="predicted"/>
<dbReference type="Proteomes" id="UP001165289">
    <property type="component" value="Unassembled WGS sequence"/>
</dbReference>